<comment type="caution">
    <text evidence="2">The sequence shown here is derived from an EMBL/GenBank/DDBJ whole genome shotgun (WGS) entry which is preliminary data.</text>
</comment>
<sequence>MFWYHEEVERLERKEVLPKGEKLRVLFYGSSSIRLWPNLEEDFSELDIINQGFGGSTLAACCWFFKRLVPQYKPDIIVFYGGDNDLGDGRHPEEVFIFFKEIMGLIKEFCGDIPVGFISVKPSFNREYLLNSIDYTNKIIGEEITDRYPNCQMIDVYTEMYAINKVSGELFESDGLHMTEVGYDIWRTAVKEQFLNRFISESFPIDKTPKI</sequence>
<organism evidence="2 3">
    <name type="scientific">Neptunitalea chrysea</name>
    <dbReference type="NCBI Taxonomy" id="1647581"/>
    <lineage>
        <taxon>Bacteria</taxon>
        <taxon>Pseudomonadati</taxon>
        <taxon>Bacteroidota</taxon>
        <taxon>Flavobacteriia</taxon>
        <taxon>Flavobacteriales</taxon>
        <taxon>Flavobacteriaceae</taxon>
        <taxon>Neptunitalea</taxon>
    </lineage>
</organism>
<dbReference type="GO" id="GO:0016788">
    <property type="term" value="F:hydrolase activity, acting on ester bonds"/>
    <property type="evidence" value="ECO:0007669"/>
    <property type="project" value="UniProtKB-ARBA"/>
</dbReference>
<protein>
    <submittedName>
        <fullName evidence="2">Lipase</fullName>
    </submittedName>
</protein>
<gene>
    <name evidence="2" type="ORF">NBRC110019_06360</name>
</gene>
<evidence type="ECO:0000313" key="3">
    <source>
        <dbReference type="Proteomes" id="UP001143545"/>
    </source>
</evidence>
<dbReference type="Pfam" id="PF13472">
    <property type="entry name" value="Lipase_GDSL_2"/>
    <property type="match status" value="1"/>
</dbReference>
<dbReference type="InterPro" id="IPR036514">
    <property type="entry name" value="SGNH_hydro_sf"/>
</dbReference>
<evidence type="ECO:0000313" key="2">
    <source>
        <dbReference type="EMBL" id="GLB51597.1"/>
    </source>
</evidence>
<accession>A0A9W6B5A8</accession>
<dbReference type="AlphaFoldDB" id="A0A9W6B5A8"/>
<evidence type="ECO:0000259" key="1">
    <source>
        <dbReference type="Pfam" id="PF13472"/>
    </source>
</evidence>
<dbReference type="InterPro" id="IPR013830">
    <property type="entry name" value="SGNH_hydro"/>
</dbReference>
<feature type="domain" description="SGNH hydrolase-type esterase" evidence="1">
    <location>
        <begin position="35"/>
        <end position="185"/>
    </location>
</feature>
<name>A0A9W6B5A8_9FLAO</name>
<dbReference type="Gene3D" id="3.40.50.1110">
    <property type="entry name" value="SGNH hydrolase"/>
    <property type="match status" value="1"/>
</dbReference>
<reference evidence="2" key="1">
    <citation type="submission" date="2022-07" db="EMBL/GenBank/DDBJ databases">
        <title>Taxonomy of Novel Oxalotrophic and Methylotrophic Bacteria.</title>
        <authorList>
            <person name="Sahin N."/>
            <person name="Tani A."/>
        </authorList>
    </citation>
    <scope>NUCLEOTIDE SEQUENCE</scope>
    <source>
        <strain evidence="2">AM327</strain>
    </source>
</reference>
<dbReference type="EMBL" id="BRVP01000004">
    <property type="protein sequence ID" value="GLB51597.1"/>
    <property type="molecule type" value="Genomic_DNA"/>
</dbReference>
<proteinExistence type="predicted"/>
<dbReference type="RefSeq" id="WP_281752308.1">
    <property type="nucleotide sequence ID" value="NZ_BRVP01000004.1"/>
</dbReference>
<keyword evidence="3" id="KW-1185">Reference proteome</keyword>
<dbReference type="SUPFAM" id="SSF52266">
    <property type="entry name" value="SGNH hydrolase"/>
    <property type="match status" value="1"/>
</dbReference>
<dbReference type="Proteomes" id="UP001143545">
    <property type="component" value="Unassembled WGS sequence"/>
</dbReference>